<dbReference type="InterPro" id="IPR036188">
    <property type="entry name" value="FAD/NAD-bd_sf"/>
</dbReference>
<dbReference type="SUPFAM" id="SSF51905">
    <property type="entry name" value="FAD/NAD(P)-binding domain"/>
    <property type="match status" value="1"/>
</dbReference>
<feature type="non-terminal residue" evidence="2">
    <location>
        <position position="1"/>
    </location>
</feature>
<name>A0AAD7P2N3_9AGAR</name>
<feature type="chain" id="PRO_5041906725" description="FAD/NAD(P)-binding domain-containing protein" evidence="1">
    <location>
        <begin position="23"/>
        <end position="534"/>
    </location>
</feature>
<keyword evidence="3" id="KW-1185">Reference proteome</keyword>
<evidence type="ECO:0008006" key="4">
    <source>
        <dbReference type="Google" id="ProtNLM"/>
    </source>
</evidence>
<keyword evidence="1" id="KW-0732">Signal</keyword>
<dbReference type="Proteomes" id="UP001215280">
    <property type="component" value="Unassembled WGS sequence"/>
</dbReference>
<gene>
    <name evidence="2" type="ORF">DFH07DRAFT_786608</name>
</gene>
<organism evidence="2 3">
    <name type="scientific">Mycena maculata</name>
    <dbReference type="NCBI Taxonomy" id="230809"/>
    <lineage>
        <taxon>Eukaryota</taxon>
        <taxon>Fungi</taxon>
        <taxon>Dikarya</taxon>
        <taxon>Basidiomycota</taxon>
        <taxon>Agaricomycotina</taxon>
        <taxon>Agaricomycetes</taxon>
        <taxon>Agaricomycetidae</taxon>
        <taxon>Agaricales</taxon>
        <taxon>Marasmiineae</taxon>
        <taxon>Mycenaceae</taxon>
        <taxon>Mycena</taxon>
    </lineage>
</organism>
<reference evidence="2" key="1">
    <citation type="submission" date="2023-03" db="EMBL/GenBank/DDBJ databases">
        <title>Massive genome expansion in bonnet fungi (Mycena s.s.) driven by repeated elements and novel gene families across ecological guilds.</title>
        <authorList>
            <consortium name="Lawrence Berkeley National Laboratory"/>
            <person name="Harder C.B."/>
            <person name="Miyauchi S."/>
            <person name="Viragh M."/>
            <person name="Kuo A."/>
            <person name="Thoen E."/>
            <person name="Andreopoulos B."/>
            <person name="Lu D."/>
            <person name="Skrede I."/>
            <person name="Drula E."/>
            <person name="Henrissat B."/>
            <person name="Morin E."/>
            <person name="Kohler A."/>
            <person name="Barry K."/>
            <person name="LaButti K."/>
            <person name="Morin E."/>
            <person name="Salamov A."/>
            <person name="Lipzen A."/>
            <person name="Mereny Z."/>
            <person name="Hegedus B."/>
            <person name="Baldrian P."/>
            <person name="Stursova M."/>
            <person name="Weitz H."/>
            <person name="Taylor A."/>
            <person name="Grigoriev I.V."/>
            <person name="Nagy L.G."/>
            <person name="Martin F."/>
            <person name="Kauserud H."/>
        </authorList>
    </citation>
    <scope>NUCLEOTIDE SEQUENCE</scope>
    <source>
        <strain evidence="2">CBHHK188m</strain>
    </source>
</reference>
<protein>
    <recommendedName>
        <fullName evidence="4">FAD/NAD(P)-binding domain-containing protein</fullName>
    </recommendedName>
</protein>
<accession>A0AAD7P2N3</accession>
<evidence type="ECO:0000313" key="2">
    <source>
        <dbReference type="EMBL" id="KAJ7785069.1"/>
    </source>
</evidence>
<proteinExistence type="predicted"/>
<evidence type="ECO:0000256" key="1">
    <source>
        <dbReference type="SAM" id="SignalP"/>
    </source>
</evidence>
<comment type="caution">
    <text evidence="2">The sequence shown here is derived from an EMBL/GenBank/DDBJ whole genome shotgun (WGS) entry which is preliminary data.</text>
</comment>
<dbReference type="AlphaFoldDB" id="A0AAD7P2N3"/>
<sequence length="534" mass="59042">MMAISNLAIWFAVPSCVFLASGIVWQITCNSRPKWLKELHTLGEPRSQKLAGTATVCGGSIAGTVTARILADHFARVIIVDPEIQEPDKPKTRIMQYNAAHVFLSLFVYGARRLWPNFDEELLAAGCRLLPADTQFHYSGVLPRTPYQDYPVGGLPTTLVSRRSTAQKLLYRLLMQHPTAANITILAGTVRGVVASEDMRSIQSVVVRRADGTETSLNDAALVADCTGMSQAGLKWLKNSGFSLPGNIRCSYTGNLRYATLCFTVSPELAATLPVPEHTSQTTFVYGNIGHFDYDSSTFGLLKGDNNTMQLVMGNYGDESALPHVASEVVPFLEAVRGHEPIPSWFLETIAILCESGNPSFDNIKIATQSYIQYHLVPEGSLPSNFVAIGDANIQLNPVYGQGFAKIILNNIALNTLLNKIDPKLLQLPRNFSVRYFKDNAVHTNGLWDATRFHDYGFPNCEPMKGETRATGRLARWFELKLISAATQDDEVASALWHVRHLLRAESALMAPTVLWKILCTPSRFQVRFNDTHI</sequence>
<feature type="signal peptide" evidence="1">
    <location>
        <begin position="1"/>
        <end position="22"/>
    </location>
</feature>
<dbReference type="EMBL" id="JARJLG010000001">
    <property type="protein sequence ID" value="KAJ7785069.1"/>
    <property type="molecule type" value="Genomic_DNA"/>
</dbReference>
<dbReference type="Gene3D" id="3.50.50.60">
    <property type="entry name" value="FAD/NAD(P)-binding domain"/>
    <property type="match status" value="1"/>
</dbReference>
<evidence type="ECO:0000313" key="3">
    <source>
        <dbReference type="Proteomes" id="UP001215280"/>
    </source>
</evidence>